<sequence>MAEKASKNVVSESPMVTRLKGKVGSPLIIPKRVVPTKSSNTSQRRKTKPDKTALFRANETTEVVAGGDVGKQEQSGVIIATSTEVVTSDTTVATNPLPSQFEDDVIMLEDDEEQVAGLVIAGGPAAGKVVEKVDEESLPEVPSDHGSLDEMDTSNTTAEEVEGEELVLKEGMPLTSELLKRLGALLASKQAAPRPVRVQRRGAVGPVQDSISQHLFPEQVMSSRERGRTDAGRLDRNVLGAVAAQCVPHRASCIQPIPVRQHAASSQSAVPGPAYSVDLPPPVGAGGRIGRNSVIIRDYTPTEVRACGETAQNFITEVTAMLAGNQDRWMIDDDQIFIFDDLILPVDQGMAPHTTVMTVWDRARAAARVFRHLDVIWDEPYVVAEVPRTALHDFAPAGNPESRTIISQLRSKIDFSSAVANRLCTRVFEGTRQYGLEGLFMVLYILADYLWWAERLEVDLVLQGAEEGMITTINLAPAADQVEAAIAAAEEAITTNRVCLNMDHLSATHVNVLRALTGGPAQFNAVEDILLIHARIRTQPIRFGLFAGHAIQLAAVATPTAQDMYAAATHFARLLHAQDDLVRGWVRAQTIVNGRVLLQEQRTVYFTSLLECEMTRCPKPMGRNFLWTFLCDRFTPLEEVVGMDEEFNTLMSLTMEQSIYPGAVLAAAVSCGISTWFNSNNIGGWELNQWANRADLDVVRFLDAALISARQPLPGIVRCALTNLTACTGFMLSWRNFRSVAWSGGFQHRALVPNNEVWQGQWLRYIPYLARVESLAWLWSAWHSIWGISGPRPGLDVSAEIMDTLQGDVNVVAVWLGDENYQRYAQSNRPYTFVPYGNHFINVARQHFRIDRPIRLEFQPMARNRSGVISFWREALEADEWQPLFDGGTYSIIPGTLRTYDWESHRILGPVIPNPYLGIMNWLCLRNFGNQEFTMAGYNIRRALPMVQIARDALDVEAAIGVGAEDLTRHAGGRNALQNEEN</sequence>
<organism evidence="2">
    <name type="scientific">Lotchka virus</name>
    <dbReference type="NCBI Taxonomy" id="2800926"/>
    <lineage>
        <taxon>Viruses</taxon>
        <taxon>Riboviria</taxon>
    </lineage>
</organism>
<name>A0A894KDP0_9VIRU</name>
<proteinExistence type="predicted"/>
<evidence type="ECO:0000256" key="1">
    <source>
        <dbReference type="SAM" id="MobiDB-lite"/>
    </source>
</evidence>
<accession>A0A894KDP0</accession>
<evidence type="ECO:0000313" key="2">
    <source>
        <dbReference type="EMBL" id="QRW42116.1"/>
    </source>
</evidence>
<dbReference type="EMBL" id="MW434949">
    <property type="protein sequence ID" value="QRW42116.1"/>
    <property type="molecule type" value="Genomic_RNA"/>
</dbReference>
<feature type="region of interest" description="Disordered" evidence="1">
    <location>
        <begin position="137"/>
        <end position="159"/>
    </location>
</feature>
<feature type="region of interest" description="Disordered" evidence="1">
    <location>
        <begin position="30"/>
        <end position="52"/>
    </location>
</feature>
<reference evidence="2" key="1">
    <citation type="journal article" date="2020" name="bioRxiv">
        <title>Single mosquito metatranscriptomics identifies vectors, emerging pathogens and reservoirs in one assay.</title>
        <authorList>
            <person name="Batson J."/>
            <person name="Dudas G."/>
            <person name="Haas-Stapleton E."/>
            <person name="Kistler A.L."/>
            <person name="Li L.M."/>
            <person name="Logan P."/>
            <person name="Ratnasiri K."/>
            <person name="Retallack H."/>
        </authorList>
    </citation>
    <scope>NUCLEOTIDE SEQUENCE</scope>
    <source>
        <strain evidence="2">CMS002_053a_PLCR</strain>
    </source>
</reference>
<protein>
    <submittedName>
        <fullName evidence="2">Putative capsid protein</fullName>
    </submittedName>
</protein>